<evidence type="ECO:0000313" key="2">
    <source>
        <dbReference type="Proteomes" id="UP000263753"/>
    </source>
</evidence>
<organism evidence="1 2">
    <name type="scientific">Acinetobacter chinensis</name>
    <dbReference type="NCBI Taxonomy" id="2004650"/>
    <lineage>
        <taxon>Bacteria</taxon>
        <taxon>Pseudomonadati</taxon>
        <taxon>Pseudomonadota</taxon>
        <taxon>Gammaproteobacteria</taxon>
        <taxon>Moraxellales</taxon>
        <taxon>Moraxellaceae</taxon>
        <taxon>Acinetobacter</taxon>
    </lineage>
</organism>
<sequence>MHAASAIFGRDMDKEIHSGQIYADSSLLPSRSESWDPLKVSTKMNHKKAALSL</sequence>
<reference evidence="2" key="1">
    <citation type="submission" date="2018-09" db="EMBL/GenBank/DDBJ databases">
        <title>The complete genome of Acinetobacter sp. strain WCHAc010005.</title>
        <authorList>
            <person name="Hu Y."/>
            <person name="Long H."/>
            <person name="Feng Y."/>
            <person name="Zong Z."/>
        </authorList>
    </citation>
    <scope>NUCLEOTIDE SEQUENCE [LARGE SCALE GENOMIC DNA]</scope>
    <source>
        <strain evidence="2">WCHAc010005</strain>
    </source>
</reference>
<dbReference type="KEGG" id="achi:CDG60_09575"/>
<proteinExistence type="predicted"/>
<name>A0A3B7LWK1_9GAMM</name>
<gene>
    <name evidence="1" type="ORF">CDG60_09575</name>
</gene>
<accession>A0A3B7LWK1</accession>
<evidence type="ECO:0000313" key="1">
    <source>
        <dbReference type="EMBL" id="AXY56791.1"/>
    </source>
</evidence>
<dbReference type="Proteomes" id="UP000263753">
    <property type="component" value="Chromosome"/>
</dbReference>
<dbReference type="AlphaFoldDB" id="A0A3B7LWK1"/>
<dbReference type="EMBL" id="CP032134">
    <property type="protein sequence ID" value="AXY56791.1"/>
    <property type="molecule type" value="Genomic_DNA"/>
</dbReference>
<protein>
    <submittedName>
        <fullName evidence="1">Uncharacterized protein</fullName>
    </submittedName>
</protein>